<keyword evidence="12" id="KW-1185">Reference proteome</keyword>
<dbReference type="PANTHER" id="PTHR38042:SF1">
    <property type="entry name" value="UROPORPHYRINOGEN-III SYNTHASE, CHLOROPLASTIC"/>
    <property type="match status" value="1"/>
</dbReference>
<evidence type="ECO:0000313" key="12">
    <source>
        <dbReference type="Proteomes" id="UP000182598"/>
    </source>
</evidence>
<dbReference type="InterPro" id="IPR003754">
    <property type="entry name" value="4pyrrol_synth_uPrphyn_synth"/>
</dbReference>
<dbReference type="UniPathway" id="UPA00251">
    <property type="reaction ID" value="UER00320"/>
</dbReference>
<comment type="similarity">
    <text evidence="2 9">Belongs to the uroporphyrinogen-III synthase family.</text>
</comment>
<dbReference type="GO" id="GO:0006780">
    <property type="term" value="P:uroporphyrinogen III biosynthetic process"/>
    <property type="evidence" value="ECO:0007669"/>
    <property type="project" value="UniProtKB-UniRule"/>
</dbReference>
<dbReference type="EC" id="4.2.1.75" evidence="3 9"/>
<evidence type="ECO:0000256" key="7">
    <source>
        <dbReference type="ARBA" id="ARBA00040167"/>
    </source>
</evidence>
<evidence type="ECO:0000256" key="1">
    <source>
        <dbReference type="ARBA" id="ARBA00004772"/>
    </source>
</evidence>
<dbReference type="EMBL" id="CYHB01000003">
    <property type="protein sequence ID" value="CUA86303.1"/>
    <property type="molecule type" value="Genomic_DNA"/>
</dbReference>
<dbReference type="SUPFAM" id="SSF69618">
    <property type="entry name" value="HemD-like"/>
    <property type="match status" value="1"/>
</dbReference>
<dbReference type="CDD" id="cd06578">
    <property type="entry name" value="HemD"/>
    <property type="match status" value="1"/>
</dbReference>
<feature type="domain" description="Tetrapyrrole biosynthesis uroporphyrinogen III synthase" evidence="10">
    <location>
        <begin position="30"/>
        <end position="247"/>
    </location>
</feature>
<protein>
    <recommendedName>
        <fullName evidence="7 9">Uroporphyrinogen-III synthase</fullName>
        <ecNumber evidence="3 9">4.2.1.75</ecNumber>
    </recommendedName>
</protein>
<dbReference type="Proteomes" id="UP000182598">
    <property type="component" value="Unassembled WGS sequence"/>
</dbReference>
<comment type="function">
    <text evidence="6 9">Catalyzes cyclization of the linear tetrapyrrole, hydroxymethylbilane, to the macrocyclic uroporphyrinogen III.</text>
</comment>
<comment type="catalytic activity">
    <reaction evidence="8 9">
        <text>hydroxymethylbilane = uroporphyrinogen III + H2O</text>
        <dbReference type="Rhea" id="RHEA:18965"/>
        <dbReference type="ChEBI" id="CHEBI:15377"/>
        <dbReference type="ChEBI" id="CHEBI:57308"/>
        <dbReference type="ChEBI" id="CHEBI:57845"/>
        <dbReference type="EC" id="4.2.1.75"/>
    </reaction>
</comment>
<evidence type="ECO:0000256" key="5">
    <source>
        <dbReference type="ARBA" id="ARBA00023244"/>
    </source>
</evidence>
<evidence type="ECO:0000256" key="9">
    <source>
        <dbReference type="RuleBase" id="RU366031"/>
    </source>
</evidence>
<dbReference type="GO" id="GO:0004852">
    <property type="term" value="F:uroporphyrinogen-III synthase activity"/>
    <property type="evidence" value="ECO:0007669"/>
    <property type="project" value="UniProtKB-UniRule"/>
</dbReference>
<accession>A0A0K6H641</accession>
<proteinExistence type="inferred from homology"/>
<dbReference type="AlphaFoldDB" id="A0A0K6H641"/>
<dbReference type="InterPro" id="IPR036108">
    <property type="entry name" value="4pyrrol_syn_uPrphyn_synt_sf"/>
</dbReference>
<evidence type="ECO:0000313" key="11">
    <source>
        <dbReference type="EMBL" id="CUA86303.1"/>
    </source>
</evidence>
<dbReference type="RefSeq" id="WP_055439123.1">
    <property type="nucleotide sequence ID" value="NZ_CYHB01000003.1"/>
</dbReference>
<evidence type="ECO:0000256" key="6">
    <source>
        <dbReference type="ARBA" id="ARBA00037589"/>
    </source>
</evidence>
<dbReference type="GO" id="GO:0006782">
    <property type="term" value="P:protoporphyrinogen IX biosynthetic process"/>
    <property type="evidence" value="ECO:0007669"/>
    <property type="project" value="UniProtKB-UniRule"/>
</dbReference>
<organism evidence="11 12">
    <name type="scientific">Pseudidiomarina woesei</name>
    <dbReference type="NCBI Taxonomy" id="1381080"/>
    <lineage>
        <taxon>Bacteria</taxon>
        <taxon>Pseudomonadati</taxon>
        <taxon>Pseudomonadota</taxon>
        <taxon>Gammaproteobacteria</taxon>
        <taxon>Alteromonadales</taxon>
        <taxon>Idiomarinaceae</taxon>
        <taxon>Pseudidiomarina</taxon>
    </lineage>
</organism>
<name>A0A0K6H641_9GAMM</name>
<comment type="pathway">
    <text evidence="1 9">Porphyrin-containing compound metabolism; protoporphyrin-IX biosynthesis; coproporphyrinogen-III from 5-aminolevulinate: step 3/4.</text>
</comment>
<sequence length="259" mass="28928">MMHKLLLLRPDDQAGSLVSMLQQRAALMGMQAECLVHSMVNICGYDDPNHSLRNILSQTWHGGLMVSVNAANYFAQQAQAWAPECKMPVARWFAVGPTSAKAIAQVVQRPVTCPWRKHNSDALLQLPELQDVAHQQWLLVRGRGGRELAADTLRARGAHVTYLEVYQRVPNKVSAATIEQWQEQVHGIVVSSAEQLGYFLAALPQHALHWLAQCYWVLASERLAQLIPVAMRQRVVIADSATPFALADAWQTLIKKEDL</sequence>
<dbReference type="InterPro" id="IPR039793">
    <property type="entry name" value="UROS/Hem4"/>
</dbReference>
<evidence type="ECO:0000256" key="3">
    <source>
        <dbReference type="ARBA" id="ARBA00013109"/>
    </source>
</evidence>
<gene>
    <name evidence="11" type="ORF">Ga0061064_1470</name>
</gene>
<dbReference type="OrthoDB" id="9787650at2"/>
<evidence type="ECO:0000256" key="2">
    <source>
        <dbReference type="ARBA" id="ARBA00008133"/>
    </source>
</evidence>
<reference evidence="12" key="1">
    <citation type="submission" date="2015-08" db="EMBL/GenBank/DDBJ databases">
        <authorList>
            <person name="Varghese N."/>
        </authorList>
    </citation>
    <scope>NUCLEOTIDE SEQUENCE [LARGE SCALE GENOMIC DNA]</scope>
    <source>
        <strain evidence="12">DSM 27808</strain>
    </source>
</reference>
<dbReference type="Pfam" id="PF02602">
    <property type="entry name" value="HEM4"/>
    <property type="match status" value="1"/>
</dbReference>
<dbReference type="PANTHER" id="PTHR38042">
    <property type="entry name" value="UROPORPHYRINOGEN-III SYNTHASE, CHLOROPLASTIC"/>
    <property type="match status" value="1"/>
</dbReference>
<keyword evidence="4 9" id="KW-0456">Lyase</keyword>
<evidence type="ECO:0000256" key="4">
    <source>
        <dbReference type="ARBA" id="ARBA00023239"/>
    </source>
</evidence>
<keyword evidence="5 9" id="KW-0627">Porphyrin biosynthesis</keyword>
<dbReference type="Gene3D" id="3.40.50.10090">
    <property type="match status" value="2"/>
</dbReference>
<evidence type="ECO:0000259" key="10">
    <source>
        <dbReference type="Pfam" id="PF02602"/>
    </source>
</evidence>
<evidence type="ECO:0000256" key="8">
    <source>
        <dbReference type="ARBA" id="ARBA00048617"/>
    </source>
</evidence>